<name>A0A166V918_9AGAM</name>
<gene>
    <name evidence="2" type="ORF">FIBSPDRAFT_944030</name>
</gene>
<dbReference type="CDD" id="cd09917">
    <property type="entry name" value="F-box_SF"/>
    <property type="match status" value="1"/>
</dbReference>
<feature type="domain" description="F-box" evidence="1">
    <location>
        <begin position="44"/>
        <end position="93"/>
    </location>
</feature>
<organism evidence="2 3">
    <name type="scientific">Athelia psychrophila</name>
    <dbReference type="NCBI Taxonomy" id="1759441"/>
    <lineage>
        <taxon>Eukaryota</taxon>
        <taxon>Fungi</taxon>
        <taxon>Dikarya</taxon>
        <taxon>Basidiomycota</taxon>
        <taxon>Agaricomycotina</taxon>
        <taxon>Agaricomycetes</taxon>
        <taxon>Agaricomycetidae</taxon>
        <taxon>Atheliales</taxon>
        <taxon>Atheliaceae</taxon>
        <taxon>Athelia</taxon>
    </lineage>
</organism>
<protein>
    <recommendedName>
        <fullName evidence="1">F-box domain-containing protein</fullName>
    </recommendedName>
</protein>
<proteinExistence type="predicted"/>
<evidence type="ECO:0000313" key="3">
    <source>
        <dbReference type="Proteomes" id="UP000076532"/>
    </source>
</evidence>
<dbReference type="Gene3D" id="1.20.1280.50">
    <property type="match status" value="1"/>
</dbReference>
<dbReference type="InterPro" id="IPR036047">
    <property type="entry name" value="F-box-like_dom_sf"/>
</dbReference>
<keyword evidence="3" id="KW-1185">Reference proteome</keyword>
<reference evidence="2 3" key="1">
    <citation type="journal article" date="2016" name="Mol. Biol. Evol.">
        <title>Comparative Genomics of Early-Diverging Mushroom-Forming Fungi Provides Insights into the Origins of Lignocellulose Decay Capabilities.</title>
        <authorList>
            <person name="Nagy L.G."/>
            <person name="Riley R."/>
            <person name="Tritt A."/>
            <person name="Adam C."/>
            <person name="Daum C."/>
            <person name="Floudas D."/>
            <person name="Sun H."/>
            <person name="Yadav J.S."/>
            <person name="Pangilinan J."/>
            <person name="Larsson K.H."/>
            <person name="Matsuura K."/>
            <person name="Barry K."/>
            <person name="Labutti K."/>
            <person name="Kuo R."/>
            <person name="Ohm R.A."/>
            <person name="Bhattacharya S.S."/>
            <person name="Shirouzu T."/>
            <person name="Yoshinaga Y."/>
            <person name="Martin F.M."/>
            <person name="Grigoriev I.V."/>
            <person name="Hibbett D.S."/>
        </authorList>
    </citation>
    <scope>NUCLEOTIDE SEQUENCE [LARGE SCALE GENOMIC DNA]</scope>
    <source>
        <strain evidence="2 3">CBS 109695</strain>
    </source>
</reference>
<dbReference type="STRING" id="436010.A0A166V918"/>
<dbReference type="Proteomes" id="UP000076532">
    <property type="component" value="Unassembled WGS sequence"/>
</dbReference>
<dbReference type="OrthoDB" id="3172239at2759"/>
<dbReference type="EMBL" id="KV417485">
    <property type="protein sequence ID" value="KZP32475.1"/>
    <property type="molecule type" value="Genomic_DNA"/>
</dbReference>
<dbReference type="SUPFAM" id="SSF52047">
    <property type="entry name" value="RNI-like"/>
    <property type="match status" value="1"/>
</dbReference>
<evidence type="ECO:0000313" key="2">
    <source>
        <dbReference type="EMBL" id="KZP32475.1"/>
    </source>
</evidence>
<sequence>MSSSDAHKPREFKHDPAGGAAKIALENSVAALRHIYNSTRTVVAYLPDEMWAKIFRHTIGNFSGYDSHRFAFAQVCKRWREIAFADAALWKDLSSDHPMWMLKSLTLSRSLPLHVNIAINYGTGLVLDTVVFTILTELDRIETLSIAVSDVNTMSKFLDCMPGHGSASVMKTLRLSILNKLHVTSLPRDLFRGGFDAVRTLRLDNCAPSWDSCMSHNLTTLEINLPTFTRGTLNQTAHIQSLLKLLSHIPALERLTLVNCMISIYREDWWDEANPSAVDPAWPTVHFPALTHLTVEDEILSTCAFLIKLRLPSAFFVKLTCASDIEDVLTLPPLFDAIKVALPVEFGRTMERLRLEGVRSASLRVTGSSPDGDCFDASSTVTSPTVIIWLTWAPWGENRVPQFLDALLDTGFLTSVRFLQISTLQLLSRAEWVNLFEAVPGVESIYLRGEGLPGLQDALTVDDGYCDHCDDNSIAGGHIEPLLLPALRSLHAERCELHSAEGFGSFLRQRLDANHGLQRLQITCCRGFTALSVADIDELVDELQWDELYGWQEESDDESVDLDGRAFYADDFYSSD</sequence>
<dbReference type="AlphaFoldDB" id="A0A166V918"/>
<evidence type="ECO:0000259" key="1">
    <source>
        <dbReference type="Pfam" id="PF12937"/>
    </source>
</evidence>
<dbReference type="SUPFAM" id="SSF81383">
    <property type="entry name" value="F-box domain"/>
    <property type="match status" value="1"/>
</dbReference>
<accession>A0A166V918</accession>
<dbReference type="InterPro" id="IPR001810">
    <property type="entry name" value="F-box_dom"/>
</dbReference>
<dbReference type="Pfam" id="PF12937">
    <property type="entry name" value="F-box-like"/>
    <property type="match status" value="1"/>
</dbReference>